<dbReference type="InterPro" id="IPR032774">
    <property type="entry name" value="WG_beta_rep"/>
</dbReference>
<keyword evidence="2" id="KW-1185">Reference proteome</keyword>
<reference evidence="1 2" key="1">
    <citation type="submission" date="2019-01" db="EMBL/GenBank/DDBJ databases">
        <title>Ancylomarina salipaludis sp. nov., isolated from a salt marsh.</title>
        <authorList>
            <person name="Yoon J.-H."/>
        </authorList>
    </citation>
    <scope>NUCLEOTIDE SEQUENCE [LARGE SCALE GENOMIC DNA]</scope>
    <source>
        <strain evidence="1 2">SHSM-M15</strain>
    </source>
</reference>
<sequence length="191" mass="22162">MRNKRHYRLILIALIFFVSVCGYGQQQKNDDLIKVFVGEFDEVGVESGYVNIAGDTIIPIGKYHYCYTDTLRNYAIVLRKQGGLIAIDKNDQELFEIFWFDNGPDPISEGLFRIKKNGKIGYANKYGEIIIVPQFDCAFPFKNGKAKVSNDCRIIPEDEHKRWESENWFYIDQTGKKMNLNALQQRVLCYP</sequence>
<evidence type="ECO:0000313" key="2">
    <source>
        <dbReference type="Proteomes" id="UP000289703"/>
    </source>
</evidence>
<name>A0A4Q1JJC9_9BACT</name>
<proteinExistence type="predicted"/>
<evidence type="ECO:0000313" key="1">
    <source>
        <dbReference type="EMBL" id="RXQ88493.1"/>
    </source>
</evidence>
<accession>A0A4Q1JJC9</accession>
<protein>
    <submittedName>
        <fullName evidence="1">WG repeat-containing protein</fullName>
    </submittedName>
</protein>
<dbReference type="Pfam" id="PF14903">
    <property type="entry name" value="WG_beta_rep"/>
    <property type="match status" value="1"/>
</dbReference>
<dbReference type="EMBL" id="SAXA01000018">
    <property type="protein sequence ID" value="RXQ88493.1"/>
    <property type="molecule type" value="Genomic_DNA"/>
</dbReference>
<dbReference type="OrthoDB" id="697275at2"/>
<dbReference type="AlphaFoldDB" id="A0A4Q1JJC9"/>
<dbReference type="RefSeq" id="WP_129255559.1">
    <property type="nucleotide sequence ID" value="NZ_SAXA01000018.1"/>
</dbReference>
<comment type="caution">
    <text evidence="1">The sequence shown here is derived from an EMBL/GenBank/DDBJ whole genome shotgun (WGS) entry which is preliminary data.</text>
</comment>
<organism evidence="1 2">
    <name type="scientific">Ancylomarina salipaludis</name>
    <dbReference type="NCBI Taxonomy" id="2501299"/>
    <lineage>
        <taxon>Bacteria</taxon>
        <taxon>Pseudomonadati</taxon>
        <taxon>Bacteroidota</taxon>
        <taxon>Bacteroidia</taxon>
        <taxon>Marinilabiliales</taxon>
        <taxon>Marinifilaceae</taxon>
        <taxon>Ancylomarina</taxon>
    </lineage>
</organism>
<dbReference type="Proteomes" id="UP000289703">
    <property type="component" value="Unassembled WGS sequence"/>
</dbReference>
<gene>
    <name evidence="1" type="ORF">EO244_15295</name>
</gene>